<reference evidence="7 8" key="1">
    <citation type="submission" date="2024-09" db="EMBL/GenBank/DDBJ databases">
        <authorList>
            <person name="Sun Q."/>
            <person name="Mori K."/>
        </authorList>
    </citation>
    <scope>NUCLEOTIDE SEQUENCE [LARGE SCALE GENOMIC DNA]</scope>
    <source>
        <strain evidence="7 8">KCTC 23279</strain>
    </source>
</reference>
<gene>
    <name evidence="7" type="ORF">ACFFJ6_24675</name>
</gene>
<dbReference type="InterPro" id="IPR000537">
    <property type="entry name" value="UbiA_prenyltransferase"/>
</dbReference>
<proteinExistence type="predicted"/>
<dbReference type="InterPro" id="IPR050475">
    <property type="entry name" value="Prenyltransferase_related"/>
</dbReference>
<organism evidence="7 8">
    <name type="scientific">Rhodopseudomonas telluris</name>
    <dbReference type="NCBI Taxonomy" id="644215"/>
    <lineage>
        <taxon>Bacteria</taxon>
        <taxon>Pseudomonadati</taxon>
        <taxon>Pseudomonadota</taxon>
        <taxon>Alphaproteobacteria</taxon>
        <taxon>Hyphomicrobiales</taxon>
        <taxon>Nitrobacteraceae</taxon>
        <taxon>Rhodopseudomonas</taxon>
    </lineage>
</organism>
<keyword evidence="5 6" id="KW-0472">Membrane</keyword>
<dbReference type="PANTHER" id="PTHR42723:SF1">
    <property type="entry name" value="CHLOROPHYLL SYNTHASE, CHLOROPLASTIC"/>
    <property type="match status" value="1"/>
</dbReference>
<dbReference type="Gene3D" id="1.10.357.140">
    <property type="entry name" value="UbiA prenyltransferase"/>
    <property type="match status" value="1"/>
</dbReference>
<comment type="caution">
    <text evidence="7">The sequence shown here is derived from an EMBL/GenBank/DDBJ whole genome shotgun (WGS) entry which is preliminary data.</text>
</comment>
<dbReference type="RefSeq" id="WP_378392942.1">
    <property type="nucleotide sequence ID" value="NZ_JBHLWM010000012.1"/>
</dbReference>
<dbReference type="PANTHER" id="PTHR42723">
    <property type="entry name" value="CHLOROPHYLL SYNTHASE"/>
    <property type="match status" value="1"/>
</dbReference>
<keyword evidence="3 6" id="KW-0812">Transmembrane</keyword>
<keyword evidence="2" id="KW-1003">Cell membrane</keyword>
<feature type="transmembrane region" description="Helical" evidence="6">
    <location>
        <begin position="435"/>
        <end position="452"/>
    </location>
</feature>
<evidence type="ECO:0000256" key="3">
    <source>
        <dbReference type="ARBA" id="ARBA00022692"/>
    </source>
</evidence>
<feature type="transmembrane region" description="Helical" evidence="6">
    <location>
        <begin position="316"/>
        <end position="337"/>
    </location>
</feature>
<dbReference type="InterPro" id="IPR044878">
    <property type="entry name" value="UbiA_sf"/>
</dbReference>
<accession>A0ABV6EZN3</accession>
<sequence>MQDRIQNYPLAVDLDRTFIRSDLLHEMFASCFVRSPVKALIALLTLRKGIAAFKRALFDAHSIDFADLPVREDFAVFLQEQLTNGREICLVTAADQRVADAVRASYGLFNRAFGSNGSINLKGAAKLALLQHQFPDGFAYAGDSAADLQVWTGSRAAIPVGISDDVRKKLAEQNSSIEREFFQKPVRAIDWLRCLRLHQWTKNFLIFLPLMLSHSFDQASFALAMLAFVLMGMLASGTYIINDLADISADRAHATKRFRPIASGTISALHALIASLVLITSAICLTTFISPLLTLTFVLYLVSTLAYALKLKTIAFLDVFVLGWLYTLRLLAGAAAVAVSPSQWLLMFAFFFFLSLSLVKRNAEIVKAAEKWASCSDRSTARRESRLIKGRGYRISDEPLTLAFGVGTGLAATLILSMYVALDMQPMGAYHHPELLFWIVLAILLWLMRVWLLSHRGEMHDDPIIFAIRDPASLILGLVVAAIFASATL</sequence>
<evidence type="ECO:0000256" key="1">
    <source>
        <dbReference type="ARBA" id="ARBA00004141"/>
    </source>
</evidence>
<dbReference type="CDD" id="cd13963">
    <property type="entry name" value="PT_UbiA_2"/>
    <property type="match status" value="1"/>
</dbReference>
<evidence type="ECO:0000313" key="7">
    <source>
        <dbReference type="EMBL" id="MFC0243701.1"/>
    </source>
</evidence>
<feature type="transmembrane region" description="Helical" evidence="6">
    <location>
        <begin position="400"/>
        <end position="420"/>
    </location>
</feature>
<keyword evidence="8" id="KW-1185">Reference proteome</keyword>
<name>A0ABV6EZN3_9BRAD</name>
<evidence type="ECO:0000256" key="6">
    <source>
        <dbReference type="SAM" id="Phobius"/>
    </source>
</evidence>
<dbReference type="InterPro" id="IPR036412">
    <property type="entry name" value="HAD-like_sf"/>
</dbReference>
<evidence type="ECO:0000313" key="8">
    <source>
        <dbReference type="Proteomes" id="UP001589775"/>
    </source>
</evidence>
<feature type="transmembrane region" description="Helical" evidence="6">
    <location>
        <begin position="221"/>
        <end position="241"/>
    </location>
</feature>
<feature type="transmembrane region" description="Helical" evidence="6">
    <location>
        <begin position="343"/>
        <end position="359"/>
    </location>
</feature>
<dbReference type="Proteomes" id="UP001589775">
    <property type="component" value="Unassembled WGS sequence"/>
</dbReference>
<evidence type="ECO:0000256" key="2">
    <source>
        <dbReference type="ARBA" id="ARBA00022475"/>
    </source>
</evidence>
<dbReference type="EMBL" id="JBHLWM010000012">
    <property type="protein sequence ID" value="MFC0243701.1"/>
    <property type="molecule type" value="Genomic_DNA"/>
</dbReference>
<feature type="transmembrane region" description="Helical" evidence="6">
    <location>
        <begin position="464"/>
        <end position="487"/>
    </location>
</feature>
<dbReference type="Pfam" id="PF01040">
    <property type="entry name" value="UbiA"/>
    <property type="match status" value="1"/>
</dbReference>
<feature type="transmembrane region" description="Helical" evidence="6">
    <location>
        <begin position="289"/>
        <end position="309"/>
    </location>
</feature>
<evidence type="ECO:0000256" key="4">
    <source>
        <dbReference type="ARBA" id="ARBA00022989"/>
    </source>
</evidence>
<comment type="subcellular location">
    <subcellularLocation>
        <location evidence="1">Membrane</location>
        <topology evidence="1">Multi-pass membrane protein</topology>
    </subcellularLocation>
</comment>
<dbReference type="Gene3D" id="3.40.50.1000">
    <property type="entry name" value="HAD superfamily/HAD-like"/>
    <property type="match status" value="1"/>
</dbReference>
<dbReference type="InterPro" id="IPR023214">
    <property type="entry name" value="HAD_sf"/>
</dbReference>
<feature type="transmembrane region" description="Helical" evidence="6">
    <location>
        <begin position="261"/>
        <end position="283"/>
    </location>
</feature>
<dbReference type="SUPFAM" id="SSF56784">
    <property type="entry name" value="HAD-like"/>
    <property type="match status" value="1"/>
</dbReference>
<protein>
    <submittedName>
        <fullName evidence="7">UbiA family prenyltransferase</fullName>
    </submittedName>
</protein>
<keyword evidence="4 6" id="KW-1133">Transmembrane helix</keyword>
<dbReference type="NCBIfam" id="NF006088">
    <property type="entry name" value="PRK08238.1"/>
    <property type="match status" value="1"/>
</dbReference>
<evidence type="ECO:0000256" key="5">
    <source>
        <dbReference type="ARBA" id="ARBA00023136"/>
    </source>
</evidence>